<keyword evidence="5" id="KW-1185">Reference proteome</keyword>
<dbReference type="InterPro" id="IPR021878">
    <property type="entry name" value="TgpA_N"/>
</dbReference>
<accession>A0AAW9QU22</accession>
<dbReference type="SUPFAM" id="SSF54001">
    <property type="entry name" value="Cysteine proteinases"/>
    <property type="match status" value="1"/>
</dbReference>
<keyword evidence="2" id="KW-0472">Membrane</keyword>
<dbReference type="PANTHER" id="PTHR42736">
    <property type="entry name" value="PROTEIN-GLUTAMINE GAMMA-GLUTAMYLTRANSFERASE"/>
    <property type="match status" value="1"/>
</dbReference>
<evidence type="ECO:0000256" key="1">
    <source>
        <dbReference type="SAM" id="MobiDB-lite"/>
    </source>
</evidence>
<dbReference type="Proteomes" id="UP001328733">
    <property type="component" value="Unassembled WGS sequence"/>
</dbReference>
<gene>
    <name evidence="4" type="ORF">V0288_06870</name>
</gene>
<dbReference type="AlphaFoldDB" id="A0AAW9QU22"/>
<feature type="transmembrane region" description="Helical" evidence="2">
    <location>
        <begin position="216"/>
        <end position="234"/>
    </location>
</feature>
<name>A0AAW9QU22_9CHRO</name>
<feature type="domain" description="Transglutaminase-like" evidence="3">
    <location>
        <begin position="518"/>
        <end position="589"/>
    </location>
</feature>
<evidence type="ECO:0000256" key="2">
    <source>
        <dbReference type="SAM" id="Phobius"/>
    </source>
</evidence>
<dbReference type="Pfam" id="PF11992">
    <property type="entry name" value="TgpA_N"/>
    <property type="match status" value="1"/>
</dbReference>
<reference evidence="4 5" key="1">
    <citation type="submission" date="2024-01" db="EMBL/GenBank/DDBJ databases">
        <title>Genomic insights into the taxonomy and metabolism of the cyanobacterium Pannus brasiliensis CCIBt3594.</title>
        <authorList>
            <person name="Machado M."/>
            <person name="Botero N.B."/>
            <person name="Andreote A.P.D."/>
            <person name="Feitosa A.M.T."/>
            <person name="Popin R."/>
            <person name="Sivonen K."/>
            <person name="Fiore M.F."/>
        </authorList>
    </citation>
    <scope>NUCLEOTIDE SEQUENCE [LARGE SCALE GENOMIC DNA]</scope>
    <source>
        <strain evidence="4 5">CCIBt3594</strain>
    </source>
</reference>
<dbReference type="PANTHER" id="PTHR42736:SF1">
    <property type="entry name" value="PROTEIN-GLUTAMINE GAMMA-GLUTAMYLTRANSFERASE"/>
    <property type="match status" value="1"/>
</dbReference>
<organism evidence="4 5">
    <name type="scientific">Pannus brasiliensis CCIBt3594</name>
    <dbReference type="NCBI Taxonomy" id="1427578"/>
    <lineage>
        <taxon>Bacteria</taxon>
        <taxon>Bacillati</taxon>
        <taxon>Cyanobacteriota</taxon>
        <taxon>Cyanophyceae</taxon>
        <taxon>Oscillatoriophycideae</taxon>
        <taxon>Chroococcales</taxon>
        <taxon>Microcystaceae</taxon>
        <taxon>Pannus</taxon>
    </lineage>
</organism>
<dbReference type="Gene3D" id="3.10.620.30">
    <property type="match status" value="1"/>
</dbReference>
<feature type="transmembrane region" description="Helical" evidence="2">
    <location>
        <begin position="138"/>
        <end position="167"/>
    </location>
</feature>
<evidence type="ECO:0000313" key="5">
    <source>
        <dbReference type="Proteomes" id="UP001328733"/>
    </source>
</evidence>
<feature type="transmembrane region" description="Helical" evidence="2">
    <location>
        <begin position="57"/>
        <end position="73"/>
    </location>
</feature>
<proteinExistence type="predicted"/>
<comment type="caution">
    <text evidence="4">The sequence shown here is derived from an EMBL/GenBank/DDBJ whole genome shotgun (WGS) entry which is preliminary data.</text>
</comment>
<feature type="transmembrane region" description="Helical" evidence="2">
    <location>
        <begin position="32"/>
        <end position="51"/>
    </location>
</feature>
<feature type="transmembrane region" description="Helical" evidence="2">
    <location>
        <begin position="625"/>
        <end position="645"/>
    </location>
</feature>
<feature type="transmembrane region" description="Helical" evidence="2">
    <location>
        <begin position="651"/>
        <end position="673"/>
    </location>
</feature>
<evidence type="ECO:0000313" key="4">
    <source>
        <dbReference type="EMBL" id="MEG3436838.1"/>
    </source>
</evidence>
<dbReference type="InterPro" id="IPR052901">
    <property type="entry name" value="Bact_TGase-like"/>
</dbReference>
<dbReference type="Pfam" id="PF01841">
    <property type="entry name" value="Transglut_core"/>
    <property type="match status" value="1"/>
</dbReference>
<sequence>MISNRLHQSSFWQKLSKPRGSDSSLETEESPLFRILVQTLVIVGIIATDIATESTTSFWAVPLSIIGGIWSWYRRKKRNVGAKFVIAIGMLVVLAVFLGNIVSMQDSRVSLARLLIQLQVLHSFDLPRRKDLGYSMMIGLILIGVAGTISQTIAFAPWLILFLLLAIPTLVLDYRSRLGLERIDNRLNLSFSRKNNANRSRSVSPLSGSLLAPKKLGIFFLAILLFGLAIFALLPRFPGYQIQSFPVSGPEGMENQDFQRGERQIVNPGYVREGQGTGTNPGQSPTSGAGKMDSTFYYGFNSKINQNLRGQMTPKVVLRVRSQAPGFWRVLAFDRYTGQGWEVSREQQAQDLDRSRWSFRFFVPLPSTRAKTRQIVQSYTAVSQLPNLIPALASPQFLFFPTRQVSIDAENSLRSPAGLTDGLTYTVISQVPERDRTALGAAPKQSPRSIQKYYRQVPEAIEAKVRQKTEEMLAKSPKPLTSDYEKVLFLAQALKQNYQLKTDLPFLKDGEDLVEAFLFRFEGGYGDHFATALTIMARSIGIPARLTVGFAPGQFNPFTGFYVVKNTDAHALTEVYFPEYGWFAFDPIPGHDLIPPSFEEAETFGVLKQFWHWVAGWLPSPVTGFLGWVWETAIGAIGTVVGWLWRFMTESLIGGIIAAIFGVGLGFLGWLAWKPLSRWVRGRQLAKYPPIERLYRQLLDTLREKGQGKHPAQTPLEYAAAIRSIYPEPVAAIVEEISRAYVDWRYGDRSADVNYLRGRFAQLSKSVRK</sequence>
<dbReference type="InterPro" id="IPR025403">
    <property type="entry name" value="TgpA-like_C"/>
</dbReference>
<evidence type="ECO:0000259" key="3">
    <source>
        <dbReference type="SMART" id="SM00460"/>
    </source>
</evidence>
<dbReference type="InterPro" id="IPR038765">
    <property type="entry name" value="Papain-like_cys_pep_sf"/>
</dbReference>
<dbReference type="SMART" id="SM00460">
    <property type="entry name" value="TGc"/>
    <property type="match status" value="1"/>
</dbReference>
<feature type="region of interest" description="Disordered" evidence="1">
    <location>
        <begin position="270"/>
        <end position="289"/>
    </location>
</feature>
<dbReference type="RefSeq" id="WP_332864304.1">
    <property type="nucleotide sequence ID" value="NZ_JBAFSM010000010.1"/>
</dbReference>
<keyword evidence="2" id="KW-0812">Transmembrane</keyword>
<keyword evidence="2" id="KW-1133">Transmembrane helix</keyword>
<dbReference type="InterPro" id="IPR002931">
    <property type="entry name" value="Transglutaminase-like"/>
</dbReference>
<dbReference type="Pfam" id="PF13559">
    <property type="entry name" value="DUF4129"/>
    <property type="match status" value="1"/>
</dbReference>
<feature type="compositionally biased region" description="Polar residues" evidence="1">
    <location>
        <begin position="278"/>
        <end position="287"/>
    </location>
</feature>
<protein>
    <submittedName>
        <fullName evidence="4">TransglutaminaseTgpA domain-containing protein</fullName>
    </submittedName>
</protein>
<dbReference type="EMBL" id="JBAFSM010000010">
    <property type="protein sequence ID" value="MEG3436838.1"/>
    <property type="molecule type" value="Genomic_DNA"/>
</dbReference>
<feature type="transmembrane region" description="Helical" evidence="2">
    <location>
        <begin position="80"/>
        <end position="102"/>
    </location>
</feature>